<dbReference type="Pfam" id="PF13730">
    <property type="entry name" value="HTH_36"/>
    <property type="match status" value="1"/>
</dbReference>
<feature type="region of interest" description="Disordered" evidence="1">
    <location>
        <begin position="150"/>
        <end position="222"/>
    </location>
</feature>
<dbReference type="InterPro" id="IPR036390">
    <property type="entry name" value="WH_DNA-bd_sf"/>
</dbReference>
<dbReference type="EMBL" id="AAGQQU010000116">
    <property type="protein sequence ID" value="EBQ9485160.1"/>
    <property type="molecule type" value="Genomic_DNA"/>
</dbReference>
<accession>A0A5J1U898</accession>
<evidence type="ECO:0000313" key="2">
    <source>
        <dbReference type="EMBL" id="EBQ9485160.1"/>
    </source>
</evidence>
<dbReference type="AlphaFoldDB" id="A0A5J1U898"/>
<dbReference type="InterPro" id="IPR036388">
    <property type="entry name" value="WH-like_DNA-bd_sf"/>
</dbReference>
<dbReference type="SUPFAM" id="SSF46785">
    <property type="entry name" value="Winged helix' DNA-binding domain"/>
    <property type="match status" value="1"/>
</dbReference>
<protein>
    <submittedName>
        <fullName evidence="2">Helix-turn-helix domain-containing protein</fullName>
    </submittedName>
</protein>
<dbReference type="Gene3D" id="1.10.10.10">
    <property type="entry name" value="Winged helix-like DNA-binding domain superfamily/Winged helix DNA-binding domain"/>
    <property type="match status" value="1"/>
</dbReference>
<proteinExistence type="predicted"/>
<reference evidence="2" key="1">
    <citation type="submission" date="2018-05" db="EMBL/GenBank/DDBJ databases">
        <authorList>
            <person name="Ashton P.M."/>
            <person name="Dallman T."/>
            <person name="Nair S."/>
            <person name="De Pinna E."/>
            <person name="Peters T."/>
            <person name="Grant K."/>
        </authorList>
    </citation>
    <scope>NUCLEOTIDE SEQUENCE</scope>
    <source>
        <strain evidence="2">116573</strain>
    </source>
</reference>
<name>A0A5J1U898_SALET</name>
<sequence>MTRMTAPPDNIGVPARPKIGRWVQTERRAHEAWAGLIARKPTAAALLHHLVAQMGHQNAVVIGQKTLAKLLGVSERTVRRAVADLVEERWIQVVRLGRGKEAAYVVNDRVAWGQPRDQLRLSVFSAAVVADFDDQEEALLGHGDLRRIPTLYPGEQQLPTGPGEEPPSQPDIPGMEPDLPALTETEEWERRGQQRLPMPDEPCFLDDGEPLEPPTRVTLPRR</sequence>
<comment type="caution">
    <text evidence="2">The sequence shown here is derived from an EMBL/GenBank/DDBJ whole genome shotgun (WGS) entry which is preliminary data.</text>
</comment>
<organism evidence="2">
    <name type="scientific">Salmonella enterica subsp. enterica serovar Kedougou</name>
    <dbReference type="NCBI Taxonomy" id="358771"/>
    <lineage>
        <taxon>Bacteria</taxon>
        <taxon>Pseudomonadati</taxon>
        <taxon>Pseudomonadota</taxon>
        <taxon>Gammaproteobacteria</taxon>
        <taxon>Enterobacterales</taxon>
        <taxon>Enterobacteriaceae</taxon>
        <taxon>Salmonella</taxon>
    </lineage>
</organism>
<gene>
    <name evidence="2" type="ORF">DL080_23995</name>
</gene>
<evidence type="ECO:0000256" key="1">
    <source>
        <dbReference type="SAM" id="MobiDB-lite"/>
    </source>
</evidence>